<keyword evidence="2" id="KW-1185">Reference proteome</keyword>
<sequence length="73" mass="7862">STTDSSKEDTFTVDEISTTNSDITTNEDIGKLAEEVAIDLHNVETSAPLVEIIPQKPETSIIDSTTLSLQPTI</sequence>
<proteinExistence type="predicted"/>
<dbReference type="Proteomes" id="UP000663873">
    <property type="component" value="Unassembled WGS sequence"/>
</dbReference>
<accession>A0A821UUE1</accession>
<feature type="non-terminal residue" evidence="1">
    <location>
        <position position="1"/>
    </location>
</feature>
<dbReference type="EMBL" id="CAJOBP010074786">
    <property type="protein sequence ID" value="CAF4895076.1"/>
    <property type="molecule type" value="Genomic_DNA"/>
</dbReference>
<evidence type="ECO:0000313" key="2">
    <source>
        <dbReference type="Proteomes" id="UP000663873"/>
    </source>
</evidence>
<feature type="non-terminal residue" evidence="1">
    <location>
        <position position="73"/>
    </location>
</feature>
<gene>
    <name evidence="1" type="ORF">UJA718_LOCUS45251</name>
</gene>
<name>A0A821UUE1_9BILA</name>
<reference evidence="1" key="1">
    <citation type="submission" date="2021-02" db="EMBL/GenBank/DDBJ databases">
        <authorList>
            <person name="Nowell W R."/>
        </authorList>
    </citation>
    <scope>NUCLEOTIDE SEQUENCE</scope>
</reference>
<organism evidence="1 2">
    <name type="scientific">Rotaria socialis</name>
    <dbReference type="NCBI Taxonomy" id="392032"/>
    <lineage>
        <taxon>Eukaryota</taxon>
        <taxon>Metazoa</taxon>
        <taxon>Spiralia</taxon>
        <taxon>Gnathifera</taxon>
        <taxon>Rotifera</taxon>
        <taxon>Eurotatoria</taxon>
        <taxon>Bdelloidea</taxon>
        <taxon>Philodinida</taxon>
        <taxon>Philodinidae</taxon>
        <taxon>Rotaria</taxon>
    </lineage>
</organism>
<evidence type="ECO:0000313" key="1">
    <source>
        <dbReference type="EMBL" id="CAF4895076.1"/>
    </source>
</evidence>
<protein>
    <submittedName>
        <fullName evidence="1">Uncharacterized protein</fullName>
    </submittedName>
</protein>
<comment type="caution">
    <text evidence="1">The sequence shown here is derived from an EMBL/GenBank/DDBJ whole genome shotgun (WGS) entry which is preliminary data.</text>
</comment>
<dbReference type="AlphaFoldDB" id="A0A821UUE1"/>